<dbReference type="InterPro" id="IPR036249">
    <property type="entry name" value="Thioredoxin-like_sf"/>
</dbReference>
<dbReference type="Gene3D" id="3.40.30.10">
    <property type="entry name" value="Glutaredoxin"/>
    <property type="match status" value="1"/>
</dbReference>
<dbReference type="InterPro" id="IPR000866">
    <property type="entry name" value="AhpC/TSA"/>
</dbReference>
<dbReference type="AlphaFoldDB" id="A0A3B1CYI4"/>
<dbReference type="PROSITE" id="PS51352">
    <property type="entry name" value="THIOREDOXIN_2"/>
    <property type="match status" value="1"/>
</dbReference>
<dbReference type="InterPro" id="IPR013766">
    <property type="entry name" value="Thioredoxin_domain"/>
</dbReference>
<dbReference type="GO" id="GO:0016491">
    <property type="term" value="F:oxidoreductase activity"/>
    <property type="evidence" value="ECO:0007669"/>
    <property type="project" value="InterPro"/>
</dbReference>
<organism evidence="2">
    <name type="scientific">hydrothermal vent metagenome</name>
    <dbReference type="NCBI Taxonomy" id="652676"/>
    <lineage>
        <taxon>unclassified sequences</taxon>
        <taxon>metagenomes</taxon>
        <taxon>ecological metagenomes</taxon>
    </lineage>
</organism>
<name>A0A3B1CYI4_9ZZZZ</name>
<evidence type="ECO:0000313" key="2">
    <source>
        <dbReference type="EMBL" id="VAX27700.1"/>
    </source>
</evidence>
<evidence type="ECO:0000259" key="1">
    <source>
        <dbReference type="PROSITE" id="PS51352"/>
    </source>
</evidence>
<dbReference type="PANTHER" id="PTHR42852">
    <property type="entry name" value="THIOL:DISULFIDE INTERCHANGE PROTEIN DSBE"/>
    <property type="match status" value="1"/>
</dbReference>
<dbReference type="InterPro" id="IPR050553">
    <property type="entry name" value="Thioredoxin_ResA/DsbE_sf"/>
</dbReference>
<dbReference type="PANTHER" id="PTHR42852:SF18">
    <property type="entry name" value="CHROMOSOME UNDETERMINED SCAFFOLD_47, WHOLE GENOME SHOTGUN SEQUENCE"/>
    <property type="match status" value="1"/>
</dbReference>
<dbReference type="SUPFAM" id="SSF52833">
    <property type="entry name" value="Thioredoxin-like"/>
    <property type="match status" value="1"/>
</dbReference>
<accession>A0A3B1CYI4</accession>
<sequence>MRQQVIRTTAIVIFFLLTLSAKGFANPWAIDEMIGREASPFTLKDLKGQEVSLMDFRGKVILLNFWATWCPPCISEIPKLNNLRKTYAEKNFEIVAVSTDRSLSTVKKFIKKHPVSFVVLHDSSIKVSRKYNVFSIPTTFLIDKKGKIVEKFLGEYDWNSPEIRKKIDELL</sequence>
<dbReference type="Pfam" id="PF00578">
    <property type="entry name" value="AhpC-TSA"/>
    <property type="match status" value="1"/>
</dbReference>
<feature type="domain" description="Thioredoxin" evidence="1">
    <location>
        <begin position="32"/>
        <end position="171"/>
    </location>
</feature>
<dbReference type="CDD" id="cd02966">
    <property type="entry name" value="TlpA_like_family"/>
    <property type="match status" value="1"/>
</dbReference>
<proteinExistence type="predicted"/>
<dbReference type="EMBL" id="UOGH01000056">
    <property type="protein sequence ID" value="VAX27700.1"/>
    <property type="molecule type" value="Genomic_DNA"/>
</dbReference>
<reference evidence="2" key="1">
    <citation type="submission" date="2018-06" db="EMBL/GenBank/DDBJ databases">
        <authorList>
            <person name="Zhirakovskaya E."/>
        </authorList>
    </citation>
    <scope>NUCLEOTIDE SEQUENCE</scope>
</reference>
<dbReference type="GO" id="GO:0016209">
    <property type="term" value="F:antioxidant activity"/>
    <property type="evidence" value="ECO:0007669"/>
    <property type="project" value="InterPro"/>
</dbReference>
<protein>
    <recommendedName>
        <fullName evidence="1">Thioredoxin domain-containing protein</fullName>
    </recommendedName>
</protein>
<gene>
    <name evidence="2" type="ORF">MNBD_NITROSPIRAE02-690</name>
</gene>